<evidence type="ECO:0000256" key="7">
    <source>
        <dbReference type="SAM" id="Phobius"/>
    </source>
</evidence>
<feature type="transmembrane region" description="Helical" evidence="7">
    <location>
        <begin position="287"/>
        <end position="307"/>
    </location>
</feature>
<feature type="transmembrane region" description="Helical" evidence="7">
    <location>
        <begin position="150"/>
        <end position="175"/>
    </location>
</feature>
<sequence length="343" mass="35573">MKFRCPHFRTGLALTALIAVLAFNLAHLPGLEHVGALSLALLIGIAARAFLHVPEHQSVGIGFSAKHLLRIGIVLLGVRLNFDLIMHAGPRILILAVSVIITGLLFITWLGRRAGLPGLLPVILAVDSSICGASAVAATAPVIRAKAEDMALVIPLCSLIGTGGVLALTAMQGILHLAPSTYGVLAGSTLHEVAQVMAAASAVPSALEPGAVTKLMRVLLLAPTVLLLGFIFPAPQGADAEAGGSRLGAILKSIWFVFGFVLVGVLNTGLLRAFPGQAETLAVIDQHVLTLATFLMGMAMAGLGLQVDFTDIRRNGLRTAGVALAGWLVLVGLAAMEIYVMKL</sequence>
<keyword evidence="5 7" id="KW-1133">Transmembrane helix</keyword>
<feature type="transmembrane region" description="Helical" evidence="7">
    <location>
        <begin position="12"/>
        <end position="28"/>
    </location>
</feature>
<dbReference type="Proteomes" id="UP000076023">
    <property type="component" value="Unassembled WGS sequence"/>
</dbReference>
<comment type="caution">
    <text evidence="8">The sequence shown here is derived from an EMBL/GenBank/DDBJ whole genome shotgun (WGS) entry which is preliminary data.</text>
</comment>
<dbReference type="FunCoup" id="A0A146G2P4">
    <property type="interactions" value="91"/>
</dbReference>
<keyword evidence="9" id="KW-1185">Reference proteome</keyword>
<evidence type="ECO:0000256" key="2">
    <source>
        <dbReference type="ARBA" id="ARBA00007977"/>
    </source>
</evidence>
<comment type="similarity">
    <text evidence="2">Belongs to the UPF0324 family.</text>
</comment>
<reference evidence="9" key="1">
    <citation type="journal article" date="2017" name="Genome Announc.">
        <title>Draft Genome Sequence of Terrimicrobium sacchariphilum NM-5T, a Facultative Anaerobic Soil Bacterium of the Class Spartobacteria.</title>
        <authorList>
            <person name="Qiu Y.L."/>
            <person name="Tourlousse D.M."/>
            <person name="Matsuura N."/>
            <person name="Ohashi A."/>
            <person name="Sekiguchi Y."/>
        </authorList>
    </citation>
    <scope>NUCLEOTIDE SEQUENCE [LARGE SCALE GENOMIC DNA]</scope>
    <source>
        <strain evidence="9">NM-5</strain>
    </source>
</reference>
<organism evidence="8 9">
    <name type="scientific">Terrimicrobium sacchariphilum</name>
    <dbReference type="NCBI Taxonomy" id="690879"/>
    <lineage>
        <taxon>Bacteria</taxon>
        <taxon>Pseudomonadati</taxon>
        <taxon>Verrucomicrobiota</taxon>
        <taxon>Terrimicrobiia</taxon>
        <taxon>Terrimicrobiales</taxon>
        <taxon>Terrimicrobiaceae</taxon>
        <taxon>Terrimicrobium</taxon>
    </lineage>
</organism>
<evidence type="ECO:0000256" key="6">
    <source>
        <dbReference type="ARBA" id="ARBA00023136"/>
    </source>
</evidence>
<evidence type="ECO:0000256" key="3">
    <source>
        <dbReference type="ARBA" id="ARBA00022475"/>
    </source>
</evidence>
<dbReference type="GO" id="GO:0005886">
    <property type="term" value="C:plasma membrane"/>
    <property type="evidence" value="ECO:0007669"/>
    <property type="project" value="UniProtKB-SubCell"/>
</dbReference>
<evidence type="ECO:0000313" key="9">
    <source>
        <dbReference type="Proteomes" id="UP000076023"/>
    </source>
</evidence>
<feature type="transmembrane region" description="Helical" evidence="7">
    <location>
        <begin position="92"/>
        <end position="110"/>
    </location>
</feature>
<dbReference type="EMBL" id="BDCO01000002">
    <property type="protein sequence ID" value="GAT31941.1"/>
    <property type="molecule type" value="Genomic_DNA"/>
</dbReference>
<dbReference type="InParanoid" id="A0A146G2P4"/>
<feature type="transmembrane region" description="Helical" evidence="7">
    <location>
        <begin position="319"/>
        <end position="340"/>
    </location>
</feature>
<dbReference type="InterPro" id="IPR018383">
    <property type="entry name" value="UPF0324_pro"/>
</dbReference>
<dbReference type="Pfam" id="PF03601">
    <property type="entry name" value="Cons_hypoth698"/>
    <property type="match status" value="1"/>
</dbReference>
<evidence type="ECO:0000256" key="5">
    <source>
        <dbReference type="ARBA" id="ARBA00022989"/>
    </source>
</evidence>
<feature type="transmembrane region" description="Helical" evidence="7">
    <location>
        <begin position="34"/>
        <end position="51"/>
    </location>
</feature>
<dbReference type="OrthoDB" id="9811391at2"/>
<dbReference type="RefSeq" id="WP_075077807.1">
    <property type="nucleotide sequence ID" value="NZ_BDCO01000002.1"/>
</dbReference>
<feature type="transmembrane region" description="Helical" evidence="7">
    <location>
        <begin position="215"/>
        <end position="234"/>
    </location>
</feature>
<keyword evidence="6 7" id="KW-0472">Membrane</keyword>
<evidence type="ECO:0000256" key="4">
    <source>
        <dbReference type="ARBA" id="ARBA00022692"/>
    </source>
</evidence>
<feature type="transmembrane region" description="Helical" evidence="7">
    <location>
        <begin position="254"/>
        <end position="275"/>
    </location>
</feature>
<comment type="subcellular location">
    <subcellularLocation>
        <location evidence="1">Cell membrane</location>
        <topology evidence="1">Multi-pass membrane protein</topology>
    </subcellularLocation>
</comment>
<name>A0A146G2P4_TERSA</name>
<keyword evidence="3" id="KW-1003">Cell membrane</keyword>
<protein>
    <submittedName>
        <fullName evidence="8">Conserved hypothetical integral membrane protein</fullName>
    </submittedName>
</protein>
<keyword evidence="4 7" id="KW-0812">Transmembrane</keyword>
<gene>
    <name evidence="8" type="ORF">TSACC_2336</name>
</gene>
<evidence type="ECO:0000256" key="1">
    <source>
        <dbReference type="ARBA" id="ARBA00004651"/>
    </source>
</evidence>
<accession>A0A146G2P4</accession>
<dbReference type="PANTHER" id="PTHR30106">
    <property type="entry name" value="INNER MEMBRANE PROTEIN YEIH-RELATED"/>
    <property type="match status" value="1"/>
</dbReference>
<feature type="transmembrane region" description="Helical" evidence="7">
    <location>
        <begin position="122"/>
        <end position="143"/>
    </location>
</feature>
<dbReference type="PANTHER" id="PTHR30106:SF2">
    <property type="entry name" value="UPF0324 INNER MEMBRANE PROTEIN YEIH"/>
    <property type="match status" value="1"/>
</dbReference>
<dbReference type="AlphaFoldDB" id="A0A146G2P4"/>
<proteinExistence type="inferred from homology"/>
<dbReference type="STRING" id="690879.TSACC_2336"/>
<evidence type="ECO:0000313" key="8">
    <source>
        <dbReference type="EMBL" id="GAT31941.1"/>
    </source>
</evidence>